<name>A0A1I7X364_HETBA</name>
<organism evidence="1 2">
    <name type="scientific">Heterorhabditis bacteriophora</name>
    <name type="common">Entomopathogenic nematode worm</name>
    <dbReference type="NCBI Taxonomy" id="37862"/>
    <lineage>
        <taxon>Eukaryota</taxon>
        <taxon>Metazoa</taxon>
        <taxon>Ecdysozoa</taxon>
        <taxon>Nematoda</taxon>
        <taxon>Chromadorea</taxon>
        <taxon>Rhabditida</taxon>
        <taxon>Rhabditina</taxon>
        <taxon>Rhabditomorpha</taxon>
        <taxon>Strongyloidea</taxon>
        <taxon>Heterorhabditidae</taxon>
        <taxon>Heterorhabditis</taxon>
    </lineage>
</organism>
<evidence type="ECO:0000313" key="1">
    <source>
        <dbReference type="Proteomes" id="UP000095283"/>
    </source>
</evidence>
<dbReference type="AlphaFoldDB" id="A0A1I7X364"/>
<keyword evidence="1" id="KW-1185">Reference proteome</keyword>
<dbReference type="Proteomes" id="UP000095283">
    <property type="component" value="Unplaced"/>
</dbReference>
<evidence type="ECO:0000313" key="2">
    <source>
        <dbReference type="WBParaSite" id="Hba_11913"/>
    </source>
</evidence>
<dbReference type="WBParaSite" id="Hba_11913">
    <property type="protein sequence ID" value="Hba_11913"/>
    <property type="gene ID" value="Hba_11913"/>
</dbReference>
<reference evidence="2" key="1">
    <citation type="submission" date="2016-11" db="UniProtKB">
        <authorList>
            <consortium name="WormBaseParasite"/>
        </authorList>
    </citation>
    <scope>IDENTIFICATION</scope>
</reference>
<proteinExistence type="predicted"/>
<accession>A0A1I7X364</accession>
<sequence>MHFGGKFGRLRGNFFGIQEPSKATHYEWLERTRTTFRIGKHLSAKRFRSVQNYPPLIPKWVWEKSTEAKPRLKKALKNREINPPLNLLSSESSKLTAEVHRNSPLDRSSAICLTNSRNPHFNLFRTSAGIARTHKK</sequence>
<protein>
    <submittedName>
        <fullName evidence="2">Uncharacterized protein</fullName>
    </submittedName>
</protein>